<accession>A0A426Y0Z0</accession>
<gene>
    <name evidence="2" type="ORF">B296_00055155</name>
</gene>
<evidence type="ECO:0000313" key="2">
    <source>
        <dbReference type="EMBL" id="RRT45413.1"/>
    </source>
</evidence>
<evidence type="ECO:0000313" key="3">
    <source>
        <dbReference type="Proteomes" id="UP000287651"/>
    </source>
</evidence>
<dbReference type="EMBL" id="AMZH03015847">
    <property type="protein sequence ID" value="RRT45413.1"/>
    <property type="molecule type" value="Genomic_DNA"/>
</dbReference>
<dbReference type="Proteomes" id="UP000287651">
    <property type="component" value="Unassembled WGS sequence"/>
</dbReference>
<feature type="compositionally biased region" description="Basic residues" evidence="1">
    <location>
        <begin position="13"/>
        <end position="25"/>
    </location>
</feature>
<name>A0A426Y0Z0_ENSVE</name>
<reference evidence="2 3" key="1">
    <citation type="journal article" date="2014" name="Agronomy (Basel)">
        <title>A Draft Genome Sequence for Ensete ventricosum, the Drought-Tolerant Tree Against Hunger.</title>
        <authorList>
            <person name="Harrison J."/>
            <person name="Moore K.A."/>
            <person name="Paszkiewicz K."/>
            <person name="Jones T."/>
            <person name="Grant M."/>
            <person name="Ambacheew D."/>
            <person name="Muzemil S."/>
            <person name="Studholme D.J."/>
        </authorList>
    </citation>
    <scope>NUCLEOTIDE SEQUENCE [LARGE SCALE GENOMIC DNA]</scope>
</reference>
<sequence length="67" mass="7990">MYCGSFHSERSRGNRRKKCKKKKEERRKVAVDTEDEEDKIKYWRGGMQQTAVERRCREGDGLVSHKT</sequence>
<dbReference type="AlphaFoldDB" id="A0A426Y0Z0"/>
<comment type="caution">
    <text evidence="2">The sequence shown here is derived from an EMBL/GenBank/DDBJ whole genome shotgun (WGS) entry which is preliminary data.</text>
</comment>
<protein>
    <submittedName>
        <fullName evidence="2">Uncharacterized protein</fullName>
    </submittedName>
</protein>
<feature type="region of interest" description="Disordered" evidence="1">
    <location>
        <begin position="1"/>
        <end position="31"/>
    </location>
</feature>
<evidence type="ECO:0000256" key="1">
    <source>
        <dbReference type="SAM" id="MobiDB-lite"/>
    </source>
</evidence>
<organism evidence="2 3">
    <name type="scientific">Ensete ventricosum</name>
    <name type="common">Abyssinian banana</name>
    <name type="synonym">Musa ensete</name>
    <dbReference type="NCBI Taxonomy" id="4639"/>
    <lineage>
        <taxon>Eukaryota</taxon>
        <taxon>Viridiplantae</taxon>
        <taxon>Streptophyta</taxon>
        <taxon>Embryophyta</taxon>
        <taxon>Tracheophyta</taxon>
        <taxon>Spermatophyta</taxon>
        <taxon>Magnoliopsida</taxon>
        <taxon>Liliopsida</taxon>
        <taxon>Zingiberales</taxon>
        <taxon>Musaceae</taxon>
        <taxon>Ensete</taxon>
    </lineage>
</organism>
<proteinExistence type="predicted"/>